<dbReference type="GO" id="GO:0005509">
    <property type="term" value="F:calcium ion binding"/>
    <property type="evidence" value="ECO:0007669"/>
    <property type="project" value="InterPro"/>
</dbReference>
<accession>A0A178ZAK5</accession>
<evidence type="ECO:0000256" key="9">
    <source>
        <dbReference type="RuleBase" id="RU361193"/>
    </source>
</evidence>
<evidence type="ECO:0000256" key="4">
    <source>
        <dbReference type="ARBA" id="ARBA00022801"/>
    </source>
</evidence>
<dbReference type="GO" id="GO:0005975">
    <property type="term" value="P:carbohydrate metabolic process"/>
    <property type="evidence" value="ECO:0007669"/>
    <property type="project" value="InterPro"/>
</dbReference>
<dbReference type="InterPro" id="IPR050749">
    <property type="entry name" value="Glycosyl_Hydrolase_47"/>
</dbReference>
<dbReference type="PANTHER" id="PTHR11742">
    <property type="entry name" value="MANNOSYL-OLIGOSACCHARIDE ALPHA-1,2-MANNOSIDASE-RELATED"/>
    <property type="match status" value="1"/>
</dbReference>
<dbReference type="GO" id="GO:0004571">
    <property type="term" value="F:mannosyl-oligosaccharide 1,2-alpha-mannosidase activity"/>
    <property type="evidence" value="ECO:0007669"/>
    <property type="project" value="InterPro"/>
</dbReference>
<feature type="active site" evidence="6">
    <location>
        <position position="165"/>
    </location>
</feature>
<dbReference type="Gene3D" id="1.50.10.10">
    <property type="match status" value="1"/>
</dbReference>
<dbReference type="RefSeq" id="XP_018690049.1">
    <property type="nucleotide sequence ID" value="XM_018840302.1"/>
</dbReference>
<keyword evidence="7" id="KW-0479">Metal-binding</keyword>
<dbReference type="UniPathway" id="UPA00378"/>
<evidence type="ECO:0000256" key="6">
    <source>
        <dbReference type="PIRSR" id="PIRSR601382-1"/>
    </source>
</evidence>
<keyword evidence="7" id="KW-0106">Calcium</keyword>
<dbReference type="EMBL" id="LVYI01000008">
    <property type="protein sequence ID" value="OAP56682.1"/>
    <property type="molecule type" value="Genomic_DNA"/>
</dbReference>
<evidence type="ECO:0000256" key="1">
    <source>
        <dbReference type="ARBA" id="ARBA00001913"/>
    </source>
</evidence>
<feature type="binding site" evidence="7">
    <location>
        <position position="407"/>
    </location>
    <ligand>
        <name>Ca(2+)</name>
        <dbReference type="ChEBI" id="CHEBI:29108"/>
    </ligand>
</feature>
<comment type="cofactor">
    <cofactor evidence="1 7">
        <name>Ca(2+)</name>
        <dbReference type="ChEBI" id="CHEBI:29108"/>
    </cofactor>
</comment>
<protein>
    <recommendedName>
        <fullName evidence="9">alpha-1,2-Mannosidase</fullName>
        <ecNumber evidence="9">3.2.1.-</ecNumber>
    </recommendedName>
</protein>
<dbReference type="Pfam" id="PF01532">
    <property type="entry name" value="Glyco_hydro_47"/>
    <property type="match status" value="1"/>
</dbReference>
<dbReference type="Proteomes" id="UP000078343">
    <property type="component" value="Unassembled WGS sequence"/>
</dbReference>
<evidence type="ECO:0000313" key="10">
    <source>
        <dbReference type="EMBL" id="OAP56682.1"/>
    </source>
</evidence>
<feature type="active site" evidence="6">
    <location>
        <position position="320"/>
    </location>
</feature>
<evidence type="ECO:0000256" key="2">
    <source>
        <dbReference type="ARBA" id="ARBA00004922"/>
    </source>
</evidence>
<dbReference type="PRINTS" id="PR00747">
    <property type="entry name" value="GLYHDRLASE47"/>
</dbReference>
<comment type="caution">
    <text evidence="10">The sequence shown here is derived from an EMBL/GenBank/DDBJ whole genome shotgun (WGS) entry which is preliminary data.</text>
</comment>
<comment type="similarity">
    <text evidence="3 9">Belongs to the glycosyl hydrolase 47 family.</text>
</comment>
<dbReference type="GO" id="GO:0005783">
    <property type="term" value="C:endoplasmic reticulum"/>
    <property type="evidence" value="ECO:0007669"/>
    <property type="project" value="TreeGrafter"/>
</dbReference>
<keyword evidence="9" id="KW-0326">Glycosidase</keyword>
<evidence type="ECO:0000256" key="5">
    <source>
        <dbReference type="ARBA" id="ARBA00023157"/>
    </source>
</evidence>
<dbReference type="STRING" id="1367422.A0A178ZAK5"/>
<evidence type="ECO:0000313" key="11">
    <source>
        <dbReference type="Proteomes" id="UP000078343"/>
    </source>
</evidence>
<feature type="active site" description="Proton donor" evidence="6">
    <location>
        <position position="279"/>
    </location>
</feature>
<dbReference type="AlphaFoldDB" id="A0A178ZAK5"/>
<dbReference type="PANTHER" id="PTHR11742:SF89">
    <property type="entry name" value="ALPHA-1,2-MANNOSIDASE"/>
    <property type="match status" value="1"/>
</dbReference>
<dbReference type="OrthoDB" id="8118055at2759"/>
<dbReference type="GO" id="GO:0016020">
    <property type="term" value="C:membrane"/>
    <property type="evidence" value="ECO:0007669"/>
    <property type="project" value="InterPro"/>
</dbReference>
<dbReference type="GeneID" id="30012962"/>
<keyword evidence="11" id="KW-1185">Reference proteome</keyword>
<keyword evidence="5 8" id="KW-1015">Disulfide bond</keyword>
<dbReference type="GO" id="GO:0036503">
    <property type="term" value="P:ERAD pathway"/>
    <property type="evidence" value="ECO:0007669"/>
    <property type="project" value="UniProtKB-ARBA"/>
</dbReference>
<sequence length="416" mass="46153">MDLKEEFYEAAAAAARLNWATTPDTSCNMFETNIRYLGGLLAAYDLSQEPTLLRKAVELGDMLYAGFDTPNHMPPFWFDFEKAKAGQLAAENHQSSAAVGSFALEFTRLSQITGNPKYYDAIARVTRTFIEHQASTQLPGMWPRLVNARDQTFHDTTFTLGALADSLYEYLPKMHYLLGGLEPAYEKAYRDSMATAIDHLLFRPMLPNNTDILVAGSATVAGGNSSLKPEGQHLSCFAGGMFILGGKLLSLSEHVDIGAKLTRGCIYAYNAFPTGIMPEIFKMRACPSLEACEWDGEQVSELLPEGFESVSDRSYKLRPEALESVFILYRTTGDPGLLDAAWQMFQSIQAATETEYGNGAIDDVTVTGKPTQRDSMESFWLAETLKYLYLIFSPPDLVSLDDYVLNTEAHPLKRPK</sequence>
<feature type="disulfide bond" evidence="8">
    <location>
        <begin position="236"/>
        <end position="265"/>
    </location>
</feature>
<dbReference type="InterPro" id="IPR012341">
    <property type="entry name" value="6hp_glycosidase-like_sf"/>
</dbReference>
<dbReference type="InterPro" id="IPR001382">
    <property type="entry name" value="Glyco_hydro_47"/>
</dbReference>
<dbReference type="SUPFAM" id="SSF48225">
    <property type="entry name" value="Seven-hairpin glycosidases"/>
    <property type="match status" value="1"/>
</dbReference>
<reference evidence="10 11" key="1">
    <citation type="submission" date="2016-04" db="EMBL/GenBank/DDBJ databases">
        <title>Draft genome of Fonsecaea erecta CBS 125763.</title>
        <authorList>
            <person name="Weiss V.A."/>
            <person name="Vicente V.A."/>
            <person name="Raittz R.T."/>
            <person name="Moreno L.F."/>
            <person name="De Souza E.M."/>
            <person name="Pedrosa F.O."/>
            <person name="Steffens M.B."/>
            <person name="Faoro H."/>
            <person name="Tadra-Sfeir M.Z."/>
            <person name="Najafzadeh M.J."/>
            <person name="Felipe M.S."/>
            <person name="Teixeira M."/>
            <person name="Sun J."/>
            <person name="Xi L."/>
            <person name="Gomes R."/>
            <person name="De Azevedo C.M."/>
            <person name="Salgado C.G."/>
            <person name="Da Silva M.B."/>
            <person name="Nascimento M.F."/>
            <person name="Queiroz-Telles F."/>
            <person name="Attili D.S."/>
            <person name="Gorbushina A."/>
        </authorList>
    </citation>
    <scope>NUCLEOTIDE SEQUENCE [LARGE SCALE GENOMIC DNA]</scope>
    <source>
        <strain evidence="10 11">CBS 125763</strain>
    </source>
</reference>
<name>A0A178ZAK5_9EURO</name>
<comment type="pathway">
    <text evidence="2">Protein modification; protein glycosylation.</text>
</comment>
<proteinExistence type="inferred from homology"/>
<dbReference type="InterPro" id="IPR036026">
    <property type="entry name" value="Seven-hairpin_glycosidases"/>
</dbReference>
<evidence type="ECO:0000256" key="8">
    <source>
        <dbReference type="PIRSR" id="PIRSR601382-3"/>
    </source>
</evidence>
<feature type="active site" description="Proton donor" evidence="6">
    <location>
        <position position="31"/>
    </location>
</feature>
<organism evidence="10 11">
    <name type="scientific">Fonsecaea erecta</name>
    <dbReference type="NCBI Taxonomy" id="1367422"/>
    <lineage>
        <taxon>Eukaryota</taxon>
        <taxon>Fungi</taxon>
        <taxon>Dikarya</taxon>
        <taxon>Ascomycota</taxon>
        <taxon>Pezizomycotina</taxon>
        <taxon>Eurotiomycetes</taxon>
        <taxon>Chaetothyriomycetidae</taxon>
        <taxon>Chaetothyriales</taxon>
        <taxon>Herpotrichiellaceae</taxon>
        <taxon>Fonsecaea</taxon>
    </lineage>
</organism>
<evidence type="ECO:0000256" key="7">
    <source>
        <dbReference type="PIRSR" id="PIRSR601382-2"/>
    </source>
</evidence>
<gene>
    <name evidence="10" type="ORF">AYL99_08794</name>
</gene>
<dbReference type="EC" id="3.2.1.-" evidence="9"/>
<keyword evidence="4 9" id="KW-0378">Hydrolase</keyword>
<evidence type="ECO:0000256" key="3">
    <source>
        <dbReference type="ARBA" id="ARBA00007658"/>
    </source>
</evidence>